<dbReference type="PROSITE" id="PS51832">
    <property type="entry name" value="HD_GYP"/>
    <property type="match status" value="1"/>
</dbReference>
<dbReference type="PANTHER" id="PTHR43155:SF2">
    <property type="entry name" value="CYCLIC DI-GMP PHOSPHODIESTERASE PA4108"/>
    <property type="match status" value="1"/>
</dbReference>
<dbReference type="Gene3D" id="1.10.3210.10">
    <property type="entry name" value="Hypothetical protein af1432"/>
    <property type="match status" value="1"/>
</dbReference>
<protein>
    <submittedName>
        <fullName evidence="2">Putative nucleotidyltransferase with HDIG domain</fullName>
    </submittedName>
</protein>
<dbReference type="CDD" id="cd00077">
    <property type="entry name" value="HDc"/>
    <property type="match status" value="1"/>
</dbReference>
<keyword evidence="2" id="KW-0808">Transferase</keyword>
<feature type="domain" description="HD-GYP" evidence="1">
    <location>
        <begin position="166"/>
        <end position="362"/>
    </location>
</feature>
<dbReference type="Proteomes" id="UP000320593">
    <property type="component" value="Unassembled WGS sequence"/>
</dbReference>
<accession>A0A562SXP7</accession>
<dbReference type="Pfam" id="PF13487">
    <property type="entry name" value="HD_5"/>
    <property type="match status" value="1"/>
</dbReference>
<dbReference type="PANTHER" id="PTHR43155">
    <property type="entry name" value="CYCLIC DI-GMP PHOSPHODIESTERASE PA4108-RELATED"/>
    <property type="match status" value="1"/>
</dbReference>
<dbReference type="SMART" id="SM00471">
    <property type="entry name" value="HDc"/>
    <property type="match status" value="1"/>
</dbReference>
<dbReference type="InterPro" id="IPR003607">
    <property type="entry name" value="HD/PDEase_dom"/>
</dbReference>
<dbReference type="RefSeq" id="WP_145344313.1">
    <property type="nucleotide sequence ID" value="NZ_SMLY01000074.1"/>
</dbReference>
<dbReference type="GO" id="GO:0016740">
    <property type="term" value="F:transferase activity"/>
    <property type="evidence" value="ECO:0007669"/>
    <property type="project" value="UniProtKB-KW"/>
</dbReference>
<dbReference type="InterPro" id="IPR037522">
    <property type="entry name" value="HD_GYP_dom"/>
</dbReference>
<dbReference type="SUPFAM" id="SSF52172">
    <property type="entry name" value="CheY-like"/>
    <property type="match status" value="1"/>
</dbReference>
<gene>
    <name evidence="2" type="ORF">JM93_02817</name>
</gene>
<dbReference type="InterPro" id="IPR006675">
    <property type="entry name" value="HDIG_dom"/>
</dbReference>
<reference evidence="2 3" key="1">
    <citation type="submission" date="2019-07" db="EMBL/GenBank/DDBJ databases">
        <title>Genomic Encyclopedia of Archaeal and Bacterial Type Strains, Phase II (KMG-II): from individual species to whole genera.</title>
        <authorList>
            <person name="Goeker M."/>
        </authorList>
    </citation>
    <scope>NUCLEOTIDE SEQUENCE [LARGE SCALE GENOMIC DNA]</scope>
    <source>
        <strain evidence="2 3">ATCC BAA-252</strain>
    </source>
</reference>
<evidence type="ECO:0000313" key="2">
    <source>
        <dbReference type="EMBL" id="TWI86109.1"/>
    </source>
</evidence>
<dbReference type="OrthoDB" id="9802066at2"/>
<keyword evidence="3" id="KW-1185">Reference proteome</keyword>
<evidence type="ECO:0000313" key="3">
    <source>
        <dbReference type="Proteomes" id="UP000320593"/>
    </source>
</evidence>
<proteinExistence type="predicted"/>
<dbReference type="InterPro" id="IPR011006">
    <property type="entry name" value="CheY-like_superfamily"/>
</dbReference>
<sequence length="373" mass="40910">MEIVLIADGKLTETSLLRKLPLFFQARLADMSGVSERAIGDASLVVIDMCRATPDGIKNLKRAAKSFAQLPVIAIVDTADRREVVQAASICTVDLFDRASDVDQLIRKIREKLGDQSHVEYPDDLPGAVREAFQQVTRTMDEIFLSTVSSSNMPVRMLVQSAKSIGELVSREGVGNWLRAVQLHHSHTCRHSMMVAGFASALAQAMDLSAADQETVVAGGLLHDIGKMKIPISILEKPGDLTDSERALIKKHPEFGREILKTRLEVPRELKKIAVQHHEYLDGTGYPNGLKAKDIDQYVRIVTICDIFCALIEARSYKDSLPPRAAVAAMKSLGSKLDQQLLAKFVPLVVTTEFAGVQRIPEDAASESLSRSA</sequence>
<evidence type="ECO:0000259" key="1">
    <source>
        <dbReference type="PROSITE" id="PS51832"/>
    </source>
</evidence>
<dbReference type="NCBIfam" id="TIGR00277">
    <property type="entry name" value="HDIG"/>
    <property type="match status" value="1"/>
</dbReference>
<dbReference type="SUPFAM" id="SSF109604">
    <property type="entry name" value="HD-domain/PDEase-like"/>
    <property type="match status" value="1"/>
</dbReference>
<dbReference type="EMBL" id="VLLF01000006">
    <property type="protein sequence ID" value="TWI86109.1"/>
    <property type="molecule type" value="Genomic_DNA"/>
</dbReference>
<dbReference type="AlphaFoldDB" id="A0A562SXP7"/>
<comment type="caution">
    <text evidence="2">The sequence shown here is derived from an EMBL/GenBank/DDBJ whole genome shotgun (WGS) entry which is preliminary data.</text>
</comment>
<dbReference type="GO" id="GO:0008081">
    <property type="term" value="F:phosphoric diester hydrolase activity"/>
    <property type="evidence" value="ECO:0007669"/>
    <property type="project" value="UniProtKB-ARBA"/>
</dbReference>
<name>A0A562SXP7_9HYPH</name>
<organism evidence="2 3">
    <name type="scientific">Roseibium hamelinense</name>
    <dbReference type="NCBI Taxonomy" id="150831"/>
    <lineage>
        <taxon>Bacteria</taxon>
        <taxon>Pseudomonadati</taxon>
        <taxon>Pseudomonadota</taxon>
        <taxon>Alphaproteobacteria</taxon>
        <taxon>Hyphomicrobiales</taxon>
        <taxon>Stappiaceae</taxon>
        <taxon>Roseibium</taxon>
    </lineage>
</organism>